<feature type="transmembrane region" description="Helical" evidence="1">
    <location>
        <begin position="29"/>
        <end position="50"/>
    </location>
</feature>
<gene>
    <name evidence="2" type="ORF">GFSPODELE1_LOCUS7188</name>
</gene>
<name>A0ABP1DMQ0_9APHY</name>
<organism evidence="2 3">
    <name type="scientific">Somion occarium</name>
    <dbReference type="NCBI Taxonomy" id="3059160"/>
    <lineage>
        <taxon>Eukaryota</taxon>
        <taxon>Fungi</taxon>
        <taxon>Dikarya</taxon>
        <taxon>Basidiomycota</taxon>
        <taxon>Agaricomycotina</taxon>
        <taxon>Agaricomycetes</taxon>
        <taxon>Polyporales</taxon>
        <taxon>Cerrenaceae</taxon>
        <taxon>Somion</taxon>
    </lineage>
</organism>
<reference evidence="3" key="1">
    <citation type="submission" date="2024-04" db="EMBL/GenBank/DDBJ databases">
        <authorList>
            <person name="Shaw F."/>
            <person name="Minotto A."/>
        </authorList>
    </citation>
    <scope>NUCLEOTIDE SEQUENCE [LARGE SCALE GENOMIC DNA]</scope>
</reference>
<dbReference type="Proteomes" id="UP001497453">
    <property type="component" value="Chromosome 5"/>
</dbReference>
<evidence type="ECO:0000313" key="3">
    <source>
        <dbReference type="Proteomes" id="UP001497453"/>
    </source>
</evidence>
<keyword evidence="1" id="KW-0812">Transmembrane</keyword>
<feature type="transmembrane region" description="Helical" evidence="1">
    <location>
        <begin position="62"/>
        <end position="84"/>
    </location>
</feature>
<feature type="transmembrane region" description="Helical" evidence="1">
    <location>
        <begin position="231"/>
        <end position="255"/>
    </location>
</feature>
<dbReference type="EMBL" id="OZ037948">
    <property type="protein sequence ID" value="CAL1709091.1"/>
    <property type="molecule type" value="Genomic_DNA"/>
</dbReference>
<feature type="transmembrane region" description="Helical" evidence="1">
    <location>
        <begin position="261"/>
        <end position="283"/>
    </location>
</feature>
<keyword evidence="1" id="KW-0472">Membrane</keyword>
<evidence type="ECO:0000313" key="2">
    <source>
        <dbReference type="EMBL" id="CAL1709091.1"/>
    </source>
</evidence>
<proteinExistence type="predicted"/>
<keyword evidence="1" id="KW-1133">Transmembrane helix</keyword>
<evidence type="ECO:0000256" key="1">
    <source>
        <dbReference type="SAM" id="Phobius"/>
    </source>
</evidence>
<feature type="transmembrane region" description="Helical" evidence="1">
    <location>
        <begin position="188"/>
        <end position="211"/>
    </location>
</feature>
<keyword evidence="3" id="KW-1185">Reference proteome</keyword>
<accession>A0ABP1DMQ0</accession>
<sequence length="355" mass="39750">MTRKHRLKMPAIFHSCTEQAEYDLDVAKLSFVGMLLAVLAYGVHTTLFLVCLRPLYRRDLRLLAYMTTVFCLATTGIAVQIWWYQSIVITKHFRHNGSVDVVFLTHHAHHAANLARTTIYVVMNWLSEGILLYRFYVIFNVLGGHTIIFAVISLLVLAILIVTGGICIPAIVGLGFAWLPDTCDVPGIVYLSLTMSSHVILTCLIVGRILWFRHRVRTVFGSRLGKTYTSLVAILIESASLYTIWAMTSVILYGLNSRLQFVFLPAIGQVQAIPPLLIITWVVNGRALGRDTYSSMFPSTKPSEHSIRFSSHVVCSDPPSYPSSAYISPSSECKFDHFPTPSNSSIKSFSDKDWV</sequence>
<feature type="transmembrane region" description="Helical" evidence="1">
    <location>
        <begin position="148"/>
        <end position="176"/>
    </location>
</feature>
<protein>
    <submittedName>
        <fullName evidence="2">Uncharacterized protein</fullName>
    </submittedName>
</protein>